<feature type="domain" description="CoA carboxyltransferase C-terminal" evidence="9">
    <location>
        <begin position="528"/>
        <end position="794"/>
    </location>
</feature>
<dbReference type="OrthoDB" id="439921at2759"/>
<dbReference type="FunFam" id="3.90.226.10:FF:000004">
    <property type="entry name" value="Methylcrotonoyl-CoA carboxylase beta chain"/>
    <property type="match status" value="1"/>
</dbReference>
<evidence type="ECO:0000256" key="3">
    <source>
        <dbReference type="ARBA" id="ARBA00026116"/>
    </source>
</evidence>
<comment type="catalytic activity">
    <reaction evidence="6">
        <text>3-methylbut-2-enoyl-CoA + hydrogencarbonate + ATP = 3-methyl-(2E)-glutaconyl-CoA + ADP + phosphate + H(+)</text>
        <dbReference type="Rhea" id="RHEA:13589"/>
        <dbReference type="ChEBI" id="CHEBI:15378"/>
        <dbReference type="ChEBI" id="CHEBI:17544"/>
        <dbReference type="ChEBI" id="CHEBI:30616"/>
        <dbReference type="ChEBI" id="CHEBI:43474"/>
        <dbReference type="ChEBI" id="CHEBI:57344"/>
        <dbReference type="ChEBI" id="CHEBI:57346"/>
        <dbReference type="ChEBI" id="CHEBI:456216"/>
        <dbReference type="EC" id="6.4.1.4"/>
    </reaction>
</comment>
<dbReference type="AlphaFoldDB" id="A0A086KHI3"/>
<feature type="region of interest" description="Disordered" evidence="7">
    <location>
        <begin position="171"/>
        <end position="190"/>
    </location>
</feature>
<dbReference type="Proteomes" id="UP000028837">
    <property type="component" value="Unassembled WGS sequence"/>
</dbReference>
<organism evidence="10 11">
    <name type="scientific">Toxoplasma gondii GAB2-2007-GAL-DOM2</name>
    <dbReference type="NCBI Taxonomy" id="1130820"/>
    <lineage>
        <taxon>Eukaryota</taxon>
        <taxon>Sar</taxon>
        <taxon>Alveolata</taxon>
        <taxon>Apicomplexa</taxon>
        <taxon>Conoidasida</taxon>
        <taxon>Coccidia</taxon>
        <taxon>Eucoccidiorida</taxon>
        <taxon>Eimeriorina</taxon>
        <taxon>Sarcocystidae</taxon>
        <taxon>Toxoplasma</taxon>
    </lineage>
</organism>
<feature type="compositionally biased region" description="Basic and acidic residues" evidence="7">
    <location>
        <begin position="174"/>
        <end position="190"/>
    </location>
</feature>
<proteinExistence type="inferred from homology"/>
<dbReference type="Pfam" id="PF01039">
    <property type="entry name" value="Carboxyl_trans"/>
    <property type="match status" value="1"/>
</dbReference>
<evidence type="ECO:0000256" key="4">
    <source>
        <dbReference type="ARBA" id="ARBA00031237"/>
    </source>
</evidence>
<dbReference type="FunFam" id="3.90.226.10:FF:000046">
    <property type="entry name" value="Geranyl-CoA carboxylase beta subunit"/>
    <property type="match status" value="1"/>
</dbReference>
<dbReference type="GO" id="GO:0016740">
    <property type="term" value="F:transferase activity"/>
    <property type="evidence" value="ECO:0007669"/>
    <property type="project" value="UniProtKB-KW"/>
</dbReference>
<dbReference type="InterPro" id="IPR011763">
    <property type="entry name" value="COA_CT_C"/>
</dbReference>
<reference evidence="10 11" key="1">
    <citation type="submission" date="2014-02" db="EMBL/GenBank/DDBJ databases">
        <authorList>
            <person name="Sibley D."/>
            <person name="Venepally P."/>
            <person name="Karamycheva S."/>
            <person name="Hadjithomas M."/>
            <person name="Khan A."/>
            <person name="Brunk B."/>
            <person name="Roos D."/>
            <person name="Caler E."/>
            <person name="Lorenzi H."/>
        </authorList>
    </citation>
    <scope>NUCLEOTIDE SEQUENCE [LARGE SCALE GENOMIC DNA]</scope>
    <source>
        <strain evidence="10 11">GAB2-2007-GAL-DOM2</strain>
    </source>
</reference>
<dbReference type="PROSITE" id="PS50980">
    <property type="entry name" value="COA_CT_NTER"/>
    <property type="match status" value="1"/>
</dbReference>
<comment type="similarity">
    <text evidence="1">Belongs to the AccD/PCCB family.</text>
</comment>
<comment type="caution">
    <text evidence="10">The sequence shown here is derived from an EMBL/GenBank/DDBJ whole genome shotgun (WGS) entry which is preliminary data.</text>
</comment>
<dbReference type="InterPro" id="IPR011762">
    <property type="entry name" value="COA_CT_N"/>
</dbReference>
<dbReference type="InterPro" id="IPR029045">
    <property type="entry name" value="ClpP/crotonase-like_dom_sf"/>
</dbReference>
<evidence type="ECO:0000313" key="11">
    <source>
        <dbReference type="Proteomes" id="UP000028837"/>
    </source>
</evidence>
<dbReference type="VEuPathDB" id="ToxoDB:TGDOM2_269680"/>
<dbReference type="PROSITE" id="PS50989">
    <property type="entry name" value="COA_CT_CTER"/>
    <property type="match status" value="1"/>
</dbReference>
<dbReference type="EC" id="6.4.1.4" evidence="3"/>
<evidence type="ECO:0000259" key="8">
    <source>
        <dbReference type="PROSITE" id="PS50980"/>
    </source>
</evidence>
<dbReference type="Gene3D" id="3.90.226.10">
    <property type="entry name" value="2-enoyl-CoA Hydratase, Chain A, domain 1"/>
    <property type="match status" value="2"/>
</dbReference>
<dbReference type="GO" id="GO:0006552">
    <property type="term" value="P:L-leucine catabolic process"/>
    <property type="evidence" value="ECO:0007669"/>
    <property type="project" value="UniProtKB-UniPathway"/>
</dbReference>
<evidence type="ECO:0000259" key="9">
    <source>
        <dbReference type="PROSITE" id="PS50989"/>
    </source>
</evidence>
<evidence type="ECO:0000256" key="6">
    <source>
        <dbReference type="ARBA" id="ARBA00052347"/>
    </source>
</evidence>
<dbReference type="PANTHER" id="PTHR22855">
    <property type="entry name" value="ACETYL, PROPIONYL, PYRUVATE, AND GLUTACONYL CARBOXYLASE-RELATED"/>
    <property type="match status" value="1"/>
</dbReference>
<evidence type="ECO:0000256" key="5">
    <source>
        <dbReference type="ARBA" id="ARBA00031404"/>
    </source>
</evidence>
<protein>
    <recommendedName>
        <fullName evidence="3">methylcrotonoyl-CoA carboxylase</fullName>
        <ecNumber evidence="3">6.4.1.4</ecNumber>
    </recommendedName>
    <alternativeName>
        <fullName evidence="5">3-methylcrotonyl-CoA carboxylase 2</fullName>
    </alternativeName>
    <alternativeName>
        <fullName evidence="4">3-methylcrotonyl-CoA:carbon dioxide ligase subunit beta</fullName>
    </alternativeName>
</protein>
<dbReference type="GO" id="GO:0004485">
    <property type="term" value="F:methylcrotonoyl-CoA carboxylase activity"/>
    <property type="evidence" value="ECO:0007669"/>
    <property type="project" value="UniProtKB-EC"/>
</dbReference>
<gene>
    <name evidence="10" type="ORF">TGDOM2_269680</name>
</gene>
<dbReference type="InterPro" id="IPR045190">
    <property type="entry name" value="MCCB/AccD1-like"/>
</dbReference>
<sequence>MKTVVSSRSPFQVLSSFAIRHGTQLSSRGFPLSYFPLRNVCDRTMVSTATTRCHGNVVRRSFFVHPTTGDLVLDCGFFRNLWVRNNRLPVAHTALQQLVDPASLAKPATAPSIWYDLHTPTGVLCRQSIGTGSCILSHGMTSSAARSPRRGVAWHACESQAAANKRKIPLAKEASPHRRTMESRRSSWYAEKPERKARSCSLSFLPRLTDAQICSTSCSPLKHNSVGYSGPSLRQVSSPFQVQENKARMAAYVDELNAAVREAVSGGGPDAKKRLFAQGKMPVRTRIDCLLDPGSSFLELSQLAGHDLYGPTENVPCGGLVTGVGLVSGRLCMIVANDPTVKGGAYFPITVKKHLRAQDIAAENRLPCIYLVDSGGANLSRQEDVFPDRLHFGRIFFNQATMSAQSIPQIAVVLGSCTAGGAYVPAMADEAIIVKGRGTIFLAGPPLVKAATGEIVGSEELGGADMHCRISGVADHYAKDENHALKLTRRIVASLPVQPSNSACFINSEHGSVTALLLGSSSVSSNIDPLLPSEELDGLAPCNFRQQTDIKRLLACLLDRSALAEFKPLYGETLVCGFAHLNGYPIGVMANNGVLLPESALKGAHFIQICAQRRLPLLFVQNITGFMVGSEMERAGIAKHGAKLVTAVSCFPLPKLTLIIGASFGAGNYGMCGRAYDPRFLFTWPNAKIAVMGGKQAVSVLLDIERAAALKRQKVKPQGQGGAMEKGKLFELDEKMWEEQRKVKQAEYQKMYDRHSSAIYASARIWDDGVVTPQQTRKVLILALAVALQNPYKTASPFGAEHLPPAYGVFRM</sequence>
<dbReference type="GO" id="GO:1905202">
    <property type="term" value="C:methylcrotonoyl-CoA carboxylase complex"/>
    <property type="evidence" value="ECO:0007669"/>
    <property type="project" value="TreeGrafter"/>
</dbReference>
<evidence type="ECO:0000256" key="2">
    <source>
        <dbReference type="ARBA" id="ARBA00025711"/>
    </source>
</evidence>
<evidence type="ECO:0000256" key="1">
    <source>
        <dbReference type="ARBA" id="ARBA00006102"/>
    </source>
</evidence>
<dbReference type="SUPFAM" id="SSF52096">
    <property type="entry name" value="ClpP/crotonase"/>
    <property type="match status" value="2"/>
</dbReference>
<dbReference type="PANTHER" id="PTHR22855:SF13">
    <property type="entry name" value="METHYLCROTONOYL-COA CARBOXYLASE BETA CHAIN, MITOCHONDRIAL"/>
    <property type="match status" value="1"/>
</dbReference>
<dbReference type="SMR" id="A0A086KHI3"/>
<dbReference type="EMBL" id="AHZU02000476">
    <property type="protein sequence ID" value="KFG43851.1"/>
    <property type="molecule type" value="Genomic_DNA"/>
</dbReference>
<feature type="domain" description="CoA carboxyltransferase N-terminal" evidence="8">
    <location>
        <begin position="249"/>
        <end position="507"/>
    </location>
</feature>
<evidence type="ECO:0000313" key="10">
    <source>
        <dbReference type="EMBL" id="KFG43851.1"/>
    </source>
</evidence>
<keyword evidence="10" id="KW-0808">Transferase</keyword>
<dbReference type="UniPathway" id="UPA00363">
    <property type="reaction ID" value="UER00861"/>
</dbReference>
<keyword evidence="10" id="KW-0436">Ligase</keyword>
<name>A0A086KHI3_TOXGO</name>
<comment type="pathway">
    <text evidence="2">Amino-acid degradation; L-leucine degradation; (S)-3-hydroxy-3-methylglutaryl-CoA from 3-isovaleryl-CoA: step 2/3.</text>
</comment>
<accession>A0A086KHI3</accession>
<evidence type="ECO:0000256" key="7">
    <source>
        <dbReference type="SAM" id="MobiDB-lite"/>
    </source>
</evidence>
<dbReference type="InterPro" id="IPR034733">
    <property type="entry name" value="AcCoA_carboxyl_beta"/>
</dbReference>